<dbReference type="SUPFAM" id="SSF51366">
    <property type="entry name" value="Ribulose-phoshate binding barrel"/>
    <property type="match status" value="1"/>
</dbReference>
<reference evidence="9" key="1">
    <citation type="submission" date="2023-02" db="EMBL/GenBank/DDBJ databases">
        <title>Kitasatospora phosalacinea NBRC 14362.</title>
        <authorList>
            <person name="Ichikawa N."/>
            <person name="Sato H."/>
            <person name="Tonouchi N."/>
        </authorList>
    </citation>
    <scope>NUCLEOTIDE SEQUENCE</scope>
    <source>
        <strain evidence="9">NBRC 14362</strain>
    </source>
</reference>
<dbReference type="NCBIfam" id="NF002231">
    <property type="entry name" value="PRK01130.1"/>
    <property type="match status" value="1"/>
</dbReference>
<dbReference type="Pfam" id="PF04131">
    <property type="entry name" value="NanE"/>
    <property type="match status" value="1"/>
</dbReference>
<comment type="caution">
    <text evidence="9">The sequence shown here is derived from an EMBL/GenBank/DDBJ whole genome shotgun (WGS) entry which is preliminary data.</text>
</comment>
<gene>
    <name evidence="7" type="primary">nanE</name>
    <name evidence="9" type="ORF">Kpho01_54850</name>
</gene>
<keyword evidence="6 7" id="KW-0119">Carbohydrate metabolism</keyword>
<evidence type="ECO:0000256" key="1">
    <source>
        <dbReference type="ARBA" id="ARBA00000056"/>
    </source>
</evidence>
<comment type="similarity">
    <text evidence="4 7">Belongs to the NanE family.</text>
</comment>
<dbReference type="CDD" id="cd04729">
    <property type="entry name" value="NanE"/>
    <property type="match status" value="1"/>
</dbReference>
<feature type="region of interest" description="Disordered" evidence="8">
    <location>
        <begin position="585"/>
        <end position="614"/>
    </location>
</feature>
<dbReference type="InterPro" id="IPR036188">
    <property type="entry name" value="FAD/NAD-bd_sf"/>
</dbReference>
<proteinExistence type="inferred from homology"/>
<dbReference type="SUPFAM" id="SSF51905">
    <property type="entry name" value="FAD/NAD(P)-binding domain"/>
    <property type="match status" value="1"/>
</dbReference>
<dbReference type="GO" id="GO:0019262">
    <property type="term" value="P:N-acetylneuraminate catabolic process"/>
    <property type="evidence" value="ECO:0007669"/>
    <property type="project" value="UniProtKB-UniRule"/>
</dbReference>
<comment type="catalytic activity">
    <reaction evidence="1 7">
        <text>an N-acyl-D-glucosamine 6-phosphate = an N-acyl-D-mannosamine 6-phosphate</text>
        <dbReference type="Rhea" id="RHEA:23932"/>
        <dbReference type="ChEBI" id="CHEBI:57599"/>
        <dbReference type="ChEBI" id="CHEBI:57666"/>
        <dbReference type="EC" id="5.1.3.9"/>
    </reaction>
</comment>
<evidence type="ECO:0000256" key="4">
    <source>
        <dbReference type="ARBA" id="ARBA00007439"/>
    </source>
</evidence>
<keyword evidence="5 7" id="KW-0413">Isomerase</keyword>
<dbReference type="PRINTS" id="PR00411">
    <property type="entry name" value="PNDRDTASEI"/>
</dbReference>
<dbReference type="InterPro" id="IPR013785">
    <property type="entry name" value="Aldolase_TIM"/>
</dbReference>
<dbReference type="GO" id="GO:0005829">
    <property type="term" value="C:cytosol"/>
    <property type="evidence" value="ECO:0007669"/>
    <property type="project" value="TreeGrafter"/>
</dbReference>
<dbReference type="EC" id="5.1.3.9" evidence="7"/>
<dbReference type="Proteomes" id="UP001165143">
    <property type="component" value="Unassembled WGS sequence"/>
</dbReference>
<evidence type="ECO:0000313" key="9">
    <source>
        <dbReference type="EMBL" id="GLW57474.1"/>
    </source>
</evidence>
<dbReference type="EMBL" id="BSRX01000038">
    <property type="protein sequence ID" value="GLW57474.1"/>
    <property type="molecule type" value="Genomic_DNA"/>
</dbReference>
<accession>A0A9W6PJM5</accession>
<dbReference type="Pfam" id="PF12831">
    <property type="entry name" value="FAD_oxidored"/>
    <property type="match status" value="1"/>
</dbReference>
<name>A0A9W6PJM5_9ACTN</name>
<comment type="function">
    <text evidence="2 7">Converts N-acetylmannosamine-6-phosphate (ManNAc-6-P) to N-acetylglucosamine-6-phosphate (GlcNAc-6-P).</text>
</comment>
<dbReference type="AlphaFoldDB" id="A0A9W6PJM5"/>
<feature type="compositionally biased region" description="Basic and acidic residues" evidence="8">
    <location>
        <begin position="585"/>
        <end position="597"/>
    </location>
</feature>
<dbReference type="HAMAP" id="MF_01235">
    <property type="entry name" value="ManNAc6P_epimer"/>
    <property type="match status" value="1"/>
</dbReference>
<dbReference type="OrthoDB" id="615715at2"/>
<comment type="pathway">
    <text evidence="3 7">Amino-sugar metabolism; N-acetylneuraminate degradation; D-fructose 6-phosphate from N-acetylneuraminate: step 3/5.</text>
</comment>
<dbReference type="PANTHER" id="PTHR36204:SF1">
    <property type="entry name" value="N-ACETYLMANNOSAMINE-6-PHOSPHATE 2-EPIMERASE-RELATED"/>
    <property type="match status" value="1"/>
</dbReference>
<dbReference type="GO" id="GO:0005975">
    <property type="term" value="P:carbohydrate metabolic process"/>
    <property type="evidence" value="ECO:0007669"/>
    <property type="project" value="UniProtKB-UniRule"/>
</dbReference>
<dbReference type="GO" id="GO:0047465">
    <property type="term" value="F:N-acylglucosamine-6-phosphate 2-epimerase activity"/>
    <property type="evidence" value="ECO:0007669"/>
    <property type="project" value="UniProtKB-EC"/>
</dbReference>
<dbReference type="Gene3D" id="3.20.20.70">
    <property type="entry name" value="Aldolase class I"/>
    <property type="match status" value="1"/>
</dbReference>
<evidence type="ECO:0000256" key="6">
    <source>
        <dbReference type="ARBA" id="ARBA00023277"/>
    </source>
</evidence>
<evidence type="ECO:0000313" key="10">
    <source>
        <dbReference type="Proteomes" id="UP001165143"/>
    </source>
</evidence>
<dbReference type="InterPro" id="IPR011060">
    <property type="entry name" value="RibuloseP-bd_barrel"/>
</dbReference>
<sequence length="843" mass="87760">MTPHETTPVQQLTAETAEIAVIGGGLGGVAAALAAAEAGRTVVLTCEQQVLGGQITTQLVPALDEHPHIEAPGGASASYQRLRRALRAEYGGADNPGGGWVSRLCFEPAAALRVLDALLAPHVAAGRLRIVTGVRPVRAVREDGRLTSVRLRDREGRELAVAAVLFCDATETGELLPLAGAPWAIGSEGRAAFGESLALPGGPHPHAVQSCTTGLLVEHRPGEDHTVPRPEGYERWRDAQPFTLEIAGWDGRAHRYRMFTEGPDGHPPFWTYRRLREGARFGTTDLALINWAGNDYADTSLVHEPERARAESRRLSLAFLHWLQTECPRDDGSGRGYPGLRPVADGHCAPGGLAAEPYVRESRRLAPAAPVRQQDLEPVPGAARAANRPDSGGLALYHMDLHARIGHPQSAYSPTAPFQVPLSALVADTPRNLLAAAKNLAATQAAAAAYRVHHGEWAVGEAAGTLAAQALARALDPAELLAERAELTHLQLALTRRGVPLAWLTDLDPADPLFAPAHLLAAAGGLGGARLERLTADPQEPADAQDRAALTAAADLLAPGAGRAADHLPPGAPWRDVVTALGTAVEHRTPGTRRERPAVLPDPPPTRRRPPLPPGLAGRLVVSCQALPGEPLHGPQYMAQMAVAAHSGGAAAVRINGPADIAAVRMAVPLPVIGLWKDGEDGPYITPTLEHALAVAEAGADVVALDGTGRPRPDGRTLAETIAALHARGIPVMADVATLEEGLAAAAAGADLVGTTLSGYTPDSPDQDGPDLALVRALAERLDVPVVAEGRITTPDEAAAALAAGAHTVVVGGAITRPAALTARFAAALAVPVPARTAPEDQS</sequence>
<protein>
    <recommendedName>
        <fullName evidence="7">Putative N-acetylmannosamine-6-phosphate 2-epimerase</fullName>
        <ecNumber evidence="7">5.1.3.9</ecNumber>
    </recommendedName>
    <alternativeName>
        <fullName evidence="7">ManNAc-6-P epimerase</fullName>
    </alternativeName>
</protein>
<evidence type="ECO:0000256" key="8">
    <source>
        <dbReference type="SAM" id="MobiDB-lite"/>
    </source>
</evidence>
<dbReference type="InterPro" id="IPR007260">
    <property type="entry name" value="NanE"/>
</dbReference>
<evidence type="ECO:0000256" key="7">
    <source>
        <dbReference type="HAMAP-Rule" id="MF_01235"/>
    </source>
</evidence>
<evidence type="ECO:0000256" key="2">
    <source>
        <dbReference type="ARBA" id="ARBA00002147"/>
    </source>
</evidence>
<dbReference type="PANTHER" id="PTHR36204">
    <property type="entry name" value="N-ACETYLMANNOSAMINE-6-PHOSPHATE 2-EPIMERASE-RELATED"/>
    <property type="match status" value="1"/>
</dbReference>
<organism evidence="9 10">
    <name type="scientific">Kitasatospora phosalacinea</name>
    <dbReference type="NCBI Taxonomy" id="2065"/>
    <lineage>
        <taxon>Bacteria</taxon>
        <taxon>Bacillati</taxon>
        <taxon>Actinomycetota</taxon>
        <taxon>Actinomycetes</taxon>
        <taxon>Kitasatosporales</taxon>
        <taxon>Streptomycetaceae</taxon>
        <taxon>Kitasatospora</taxon>
    </lineage>
</organism>
<evidence type="ECO:0000256" key="3">
    <source>
        <dbReference type="ARBA" id="ARBA00005081"/>
    </source>
</evidence>
<dbReference type="Gene3D" id="3.50.50.60">
    <property type="entry name" value="FAD/NAD(P)-binding domain"/>
    <property type="match status" value="1"/>
</dbReference>
<dbReference type="GO" id="GO:0006053">
    <property type="term" value="P:N-acetylmannosamine catabolic process"/>
    <property type="evidence" value="ECO:0007669"/>
    <property type="project" value="TreeGrafter"/>
</dbReference>
<evidence type="ECO:0000256" key="5">
    <source>
        <dbReference type="ARBA" id="ARBA00023235"/>
    </source>
</evidence>